<evidence type="ECO:0000313" key="3">
    <source>
        <dbReference type="Proteomes" id="UP000236655"/>
    </source>
</evidence>
<organism evidence="2 3">
    <name type="scientific">Aquella oligotrophica</name>
    <dbReference type="NCBI Taxonomy" id="2067065"/>
    <lineage>
        <taxon>Bacteria</taxon>
        <taxon>Pseudomonadati</taxon>
        <taxon>Pseudomonadota</taxon>
        <taxon>Betaproteobacteria</taxon>
        <taxon>Neisseriales</taxon>
        <taxon>Neisseriaceae</taxon>
        <taxon>Aquella</taxon>
    </lineage>
</organism>
<keyword evidence="1" id="KW-1133">Transmembrane helix</keyword>
<reference evidence="3" key="1">
    <citation type="submission" date="2017-11" db="EMBL/GenBank/DDBJ databases">
        <authorList>
            <person name="Chan K.G."/>
            <person name="Lee L.S."/>
        </authorList>
    </citation>
    <scope>NUCLEOTIDE SEQUENCE [LARGE SCALE GENOMIC DNA]</scope>
    <source>
        <strain evidence="3">DSM 100970</strain>
    </source>
</reference>
<proteinExistence type="predicted"/>
<dbReference type="AlphaFoldDB" id="A0A2I7N2S4"/>
<feature type="transmembrane region" description="Helical" evidence="1">
    <location>
        <begin position="149"/>
        <end position="177"/>
    </location>
</feature>
<keyword evidence="3" id="KW-1185">Reference proteome</keyword>
<sequence>MNSNIYDSINFIICFGVTVLCAIRFDFSKKVLFLLLLHLLLVTFIDLGLSYNYMPDQFRYLIATQELRDHFRTSEPSTIKYTGIFFAVFPLFIVSVKSIAYINYLIYLGMFIFILRELEDKNLALFFKAFYLCYPSLILYSSLGLRDILILFLMLMSLYYAIINPKLIFAIITLGAYL</sequence>
<evidence type="ECO:0000313" key="2">
    <source>
        <dbReference type="EMBL" id="AUR50748.1"/>
    </source>
</evidence>
<protein>
    <recommendedName>
        <fullName evidence="4">EpsG family protein</fullName>
    </recommendedName>
</protein>
<feature type="transmembrane region" description="Helical" evidence="1">
    <location>
        <begin position="84"/>
        <end position="113"/>
    </location>
</feature>
<dbReference type="EMBL" id="CP024847">
    <property type="protein sequence ID" value="AUR50748.1"/>
    <property type="molecule type" value="Genomic_DNA"/>
</dbReference>
<dbReference type="KEGG" id="nba:CUN60_00035"/>
<keyword evidence="1" id="KW-0812">Transmembrane</keyword>
<name>A0A2I7N2S4_9NEIS</name>
<keyword evidence="1" id="KW-0472">Membrane</keyword>
<feature type="transmembrane region" description="Helical" evidence="1">
    <location>
        <begin position="6"/>
        <end position="25"/>
    </location>
</feature>
<feature type="transmembrane region" description="Helical" evidence="1">
    <location>
        <begin position="125"/>
        <end position="143"/>
    </location>
</feature>
<evidence type="ECO:0000256" key="1">
    <source>
        <dbReference type="SAM" id="Phobius"/>
    </source>
</evidence>
<evidence type="ECO:0008006" key="4">
    <source>
        <dbReference type="Google" id="ProtNLM"/>
    </source>
</evidence>
<accession>A0A2I7N2S4</accession>
<feature type="transmembrane region" description="Helical" evidence="1">
    <location>
        <begin position="32"/>
        <end position="51"/>
    </location>
</feature>
<gene>
    <name evidence="2" type="ORF">CUN60_00035</name>
</gene>
<dbReference type="Proteomes" id="UP000236655">
    <property type="component" value="Chromosome"/>
</dbReference>